<keyword evidence="1" id="KW-0812">Transmembrane</keyword>
<keyword evidence="3" id="KW-1185">Reference proteome</keyword>
<evidence type="ECO:0000256" key="1">
    <source>
        <dbReference type="SAM" id="Phobius"/>
    </source>
</evidence>
<keyword evidence="1" id="KW-0472">Membrane</keyword>
<dbReference type="RefSeq" id="WP_122628884.1">
    <property type="nucleotide sequence ID" value="NZ_UPPP01000083.1"/>
</dbReference>
<name>A0A498R8W4_9FIRM</name>
<dbReference type="OrthoDB" id="1684397at2"/>
<dbReference type="AlphaFoldDB" id="A0A498R8W4"/>
<reference evidence="2 3" key="1">
    <citation type="submission" date="2018-06" db="EMBL/GenBank/DDBJ databases">
        <authorList>
            <person name="Strepis N."/>
        </authorList>
    </citation>
    <scope>NUCLEOTIDE SEQUENCE [LARGE SCALE GENOMIC DNA]</scope>
    <source>
        <strain evidence="2">LUCI</strain>
    </source>
</reference>
<accession>A0A498R8W4</accession>
<organism evidence="2 3">
    <name type="scientific">Lucifera butyrica</name>
    <dbReference type="NCBI Taxonomy" id="1351585"/>
    <lineage>
        <taxon>Bacteria</taxon>
        <taxon>Bacillati</taxon>
        <taxon>Bacillota</taxon>
        <taxon>Negativicutes</taxon>
        <taxon>Veillonellales</taxon>
        <taxon>Veillonellaceae</taxon>
        <taxon>Lucifera</taxon>
    </lineage>
</organism>
<dbReference type="Proteomes" id="UP000277811">
    <property type="component" value="Unassembled WGS sequence"/>
</dbReference>
<gene>
    <name evidence="2" type="ORF">LUCI_3229</name>
</gene>
<evidence type="ECO:0000313" key="3">
    <source>
        <dbReference type="Proteomes" id="UP000277811"/>
    </source>
</evidence>
<keyword evidence="1" id="KW-1133">Transmembrane helix</keyword>
<feature type="transmembrane region" description="Helical" evidence="1">
    <location>
        <begin position="15"/>
        <end position="33"/>
    </location>
</feature>
<protein>
    <submittedName>
        <fullName evidence="2">Uncharacterized protein</fullName>
    </submittedName>
</protein>
<proteinExistence type="predicted"/>
<dbReference type="EMBL" id="UPPP01000083">
    <property type="protein sequence ID" value="VBB07964.1"/>
    <property type="molecule type" value="Genomic_DNA"/>
</dbReference>
<sequence>MQNSNGKWFIRGEQLVLRLCIVFIGLLLITQALELKEQTRRYFSLVDRLEGQSVALDLPSYNKAPMVFTERPVTGNVNPQRAGQRITISLLGPSPGGEAYISINGENLAELSGEGVTIAVYGGDYLEIDATRVKKPLTAIVHTNGQAVLFPPDGLVVEGRNSKLPIGKIKLRR</sequence>
<evidence type="ECO:0000313" key="2">
    <source>
        <dbReference type="EMBL" id="VBB07964.1"/>
    </source>
</evidence>